<dbReference type="InterPro" id="IPR012748">
    <property type="entry name" value="Rieske-like_NirD"/>
</dbReference>
<protein>
    <submittedName>
        <fullName evidence="8">Nitrite reductase [NAD(P)H] small subunit</fullName>
        <ecNumber evidence="8">1.7.1.4</ecNumber>
    </submittedName>
</protein>
<keyword evidence="3 8" id="KW-0560">Oxidoreductase</keyword>
<reference evidence="8" key="1">
    <citation type="submission" date="2018-06" db="EMBL/GenBank/DDBJ databases">
        <authorList>
            <person name="Zhirakovskaya E."/>
        </authorList>
    </citation>
    <scope>NUCLEOTIDE SEQUENCE</scope>
</reference>
<dbReference type="PROSITE" id="PS51296">
    <property type="entry name" value="RIESKE"/>
    <property type="match status" value="1"/>
</dbReference>
<keyword evidence="4" id="KW-0408">Iron</keyword>
<feature type="domain" description="Rieske" evidence="7">
    <location>
        <begin position="15"/>
        <end position="111"/>
    </location>
</feature>
<dbReference type="SUPFAM" id="SSF50022">
    <property type="entry name" value="ISP domain"/>
    <property type="match status" value="1"/>
</dbReference>
<dbReference type="InterPro" id="IPR036922">
    <property type="entry name" value="Rieske_2Fe-2S_sf"/>
</dbReference>
<dbReference type="NCBIfam" id="TIGR02378">
    <property type="entry name" value="nirD_assim_sml"/>
    <property type="match status" value="1"/>
</dbReference>
<dbReference type="PANTHER" id="PTHR21496">
    <property type="entry name" value="FERREDOXIN-RELATED"/>
    <property type="match status" value="1"/>
</dbReference>
<dbReference type="PANTHER" id="PTHR21496:SF23">
    <property type="entry name" value="3-PHENYLPROPIONATE_CINNAMIC ACID DIOXYGENASE FERREDOXIN SUBUNIT"/>
    <property type="match status" value="1"/>
</dbReference>
<evidence type="ECO:0000256" key="1">
    <source>
        <dbReference type="ARBA" id="ARBA00022714"/>
    </source>
</evidence>
<keyword evidence="2" id="KW-0479">Metal-binding</keyword>
<evidence type="ECO:0000259" key="7">
    <source>
        <dbReference type="PROSITE" id="PS51296"/>
    </source>
</evidence>
<dbReference type="InterPro" id="IPR017941">
    <property type="entry name" value="Rieske_2Fe-2S"/>
</dbReference>
<dbReference type="GO" id="GO:0008942">
    <property type="term" value="F:nitrite reductase [NAD(P)H] activity"/>
    <property type="evidence" value="ECO:0007669"/>
    <property type="project" value="UniProtKB-EC"/>
</dbReference>
<dbReference type="AlphaFoldDB" id="A0A3B0Z1E7"/>
<organism evidence="8">
    <name type="scientific">hydrothermal vent metagenome</name>
    <dbReference type="NCBI Taxonomy" id="652676"/>
    <lineage>
        <taxon>unclassified sequences</taxon>
        <taxon>metagenomes</taxon>
        <taxon>ecological metagenomes</taxon>
    </lineage>
</organism>
<dbReference type="GO" id="GO:0046872">
    <property type="term" value="F:metal ion binding"/>
    <property type="evidence" value="ECO:0007669"/>
    <property type="project" value="UniProtKB-KW"/>
</dbReference>
<sequence length="113" mass="12134">MNKGNTVMTSDNKDWINIGKADAIPKLGARVVTSDEGDIAVFRTADDQYFALRDSCPHKQGPLSQGIVSGTLVACPLHDWKINLDTGLAVEPDEGCAASYPVKIENGDLFLSL</sequence>
<proteinExistence type="predicted"/>
<evidence type="ECO:0000256" key="3">
    <source>
        <dbReference type="ARBA" id="ARBA00023002"/>
    </source>
</evidence>
<evidence type="ECO:0000313" key="8">
    <source>
        <dbReference type="EMBL" id="VAW81407.1"/>
    </source>
</evidence>
<evidence type="ECO:0000256" key="6">
    <source>
        <dbReference type="ARBA" id="ARBA00023063"/>
    </source>
</evidence>
<accession>A0A3B0Z1E7</accession>
<evidence type="ECO:0000256" key="5">
    <source>
        <dbReference type="ARBA" id="ARBA00023014"/>
    </source>
</evidence>
<keyword evidence="5" id="KW-0411">Iron-sulfur</keyword>
<keyword evidence="6" id="KW-0534">Nitrate assimilation</keyword>
<dbReference type="GO" id="GO:0042128">
    <property type="term" value="P:nitrate assimilation"/>
    <property type="evidence" value="ECO:0007669"/>
    <property type="project" value="UniProtKB-KW"/>
</dbReference>
<dbReference type="GO" id="GO:0051537">
    <property type="term" value="F:2 iron, 2 sulfur cluster binding"/>
    <property type="evidence" value="ECO:0007669"/>
    <property type="project" value="UniProtKB-KW"/>
</dbReference>
<dbReference type="Pfam" id="PF13806">
    <property type="entry name" value="Rieske_2"/>
    <property type="match status" value="1"/>
</dbReference>
<dbReference type="Gene3D" id="2.102.10.10">
    <property type="entry name" value="Rieske [2Fe-2S] iron-sulphur domain"/>
    <property type="match status" value="1"/>
</dbReference>
<dbReference type="EMBL" id="UOFL01000217">
    <property type="protein sequence ID" value="VAW81407.1"/>
    <property type="molecule type" value="Genomic_DNA"/>
</dbReference>
<gene>
    <name evidence="8" type="ORF">MNBD_GAMMA12-2806</name>
</gene>
<dbReference type="EC" id="1.7.1.4" evidence="8"/>
<evidence type="ECO:0000256" key="2">
    <source>
        <dbReference type="ARBA" id="ARBA00022723"/>
    </source>
</evidence>
<name>A0A3B0Z1E7_9ZZZZ</name>
<evidence type="ECO:0000256" key="4">
    <source>
        <dbReference type="ARBA" id="ARBA00023004"/>
    </source>
</evidence>
<keyword evidence="1" id="KW-0001">2Fe-2S</keyword>
<dbReference type="CDD" id="cd03530">
    <property type="entry name" value="Rieske_NirD_small_Bacillus"/>
    <property type="match status" value="1"/>
</dbReference>